<dbReference type="Gene3D" id="3.40.50.11310">
    <property type="entry name" value="Bacterial phosphonate metabolism protein PhnH"/>
    <property type="match status" value="1"/>
</dbReference>
<dbReference type="Proteomes" id="UP000030595">
    <property type="component" value="Unassembled WGS sequence"/>
</dbReference>
<dbReference type="InterPro" id="IPR038058">
    <property type="entry name" value="PhnH-like_sp"/>
</dbReference>
<name>A0A0A3J1K8_9BACL</name>
<evidence type="ECO:0000313" key="2">
    <source>
        <dbReference type="Proteomes" id="UP000030595"/>
    </source>
</evidence>
<organism evidence="1 2">
    <name type="scientific">Ureibacillus massiliensis 4400831 = CIP 108448 = CCUG 49529</name>
    <dbReference type="NCBI Taxonomy" id="1211035"/>
    <lineage>
        <taxon>Bacteria</taxon>
        <taxon>Bacillati</taxon>
        <taxon>Bacillota</taxon>
        <taxon>Bacilli</taxon>
        <taxon>Bacillales</taxon>
        <taxon>Caryophanaceae</taxon>
        <taxon>Ureibacillus</taxon>
    </lineage>
</organism>
<sequence length="189" mass="21182">MAFHHTQKAFRTILDALSFPGKINQLDKSKNDMEPFDSRTALVCETLLDSEVTFHVVEEGQSFAHILRVFTGSHLTDLDKADYVIIPEQTSVDRVVDSLSVVKIGNLVNPHKSATIIFEVGSLLKGYHYELIGPGIKTKNELHCTIHPEIIEKRREINAEYPLGIDFILIDSQGNVVGIPRTTQITEVM</sequence>
<gene>
    <name evidence="1" type="ORF">CD30_16080</name>
</gene>
<reference evidence="1 2" key="1">
    <citation type="submission" date="2014-02" db="EMBL/GenBank/DDBJ databases">
        <title>Draft genome sequence of Lysinibacillus massiliensis CCUG 49529.</title>
        <authorList>
            <person name="Zhang F."/>
            <person name="Wang G."/>
            <person name="Zhang L."/>
        </authorList>
    </citation>
    <scope>NUCLEOTIDE SEQUENCE [LARGE SCALE GENOMIC DNA]</scope>
    <source>
        <strain evidence="1 2">CCUG 49529</strain>
    </source>
</reference>
<dbReference type="Pfam" id="PF05845">
    <property type="entry name" value="PhnH"/>
    <property type="match status" value="1"/>
</dbReference>
<dbReference type="NCBIfam" id="TIGR03292">
    <property type="entry name" value="PhnH_redo"/>
    <property type="match status" value="1"/>
</dbReference>
<protein>
    <recommendedName>
        <fullName evidence="3">Phosphonate metabolism protein PhnH</fullName>
    </recommendedName>
</protein>
<accession>A0A0A3J1K8</accession>
<dbReference type="PIRSF" id="PIRSF020680">
    <property type="entry name" value="PhnH"/>
    <property type="match status" value="1"/>
</dbReference>
<dbReference type="RefSeq" id="WP_036178757.1">
    <property type="nucleotide sequence ID" value="NZ_AVCZ01000039.1"/>
</dbReference>
<evidence type="ECO:0000313" key="1">
    <source>
        <dbReference type="EMBL" id="KGR89605.1"/>
    </source>
</evidence>
<dbReference type="SUPFAM" id="SSF159709">
    <property type="entry name" value="PhnH-like"/>
    <property type="match status" value="1"/>
</dbReference>
<comment type="caution">
    <text evidence="1">The sequence shown here is derived from an EMBL/GenBank/DDBJ whole genome shotgun (WGS) entry which is preliminary data.</text>
</comment>
<dbReference type="OrthoDB" id="154477at2"/>
<dbReference type="eggNOG" id="COG3625">
    <property type="taxonomic scope" value="Bacteria"/>
</dbReference>
<dbReference type="AlphaFoldDB" id="A0A0A3J1K8"/>
<dbReference type="EMBL" id="JPVQ01000039">
    <property type="protein sequence ID" value="KGR89605.1"/>
    <property type="molecule type" value="Genomic_DNA"/>
</dbReference>
<dbReference type="GO" id="GO:0019634">
    <property type="term" value="P:organic phosphonate metabolic process"/>
    <property type="evidence" value="ECO:0007669"/>
    <property type="project" value="InterPro"/>
</dbReference>
<proteinExistence type="predicted"/>
<dbReference type="InterPro" id="IPR008772">
    <property type="entry name" value="Phosphonate_metab_PhnH"/>
</dbReference>
<evidence type="ECO:0008006" key="3">
    <source>
        <dbReference type="Google" id="ProtNLM"/>
    </source>
</evidence>
<keyword evidence="2" id="KW-1185">Reference proteome</keyword>